<evidence type="ECO:0000313" key="3">
    <source>
        <dbReference type="Proteomes" id="UP000259636"/>
    </source>
</evidence>
<protein>
    <submittedName>
        <fullName evidence="2">Uncharacterized protein</fullName>
    </submittedName>
</protein>
<reference evidence="2 3" key="1">
    <citation type="submission" date="2018-08" db="EMBL/GenBank/DDBJ databases">
        <authorList>
            <person name="Ferrada E.E."/>
            <person name="Latorre B.A."/>
        </authorList>
    </citation>
    <scope>NUCLEOTIDE SEQUENCE [LARGE SCALE GENOMIC DNA]</scope>
    <source>
        <strain evidence="2 3">VK-A60T</strain>
    </source>
</reference>
<name>A0A385DF87_9ACTN</name>
<feature type="region of interest" description="Disordered" evidence="1">
    <location>
        <begin position="1"/>
        <end position="29"/>
    </location>
</feature>
<dbReference type="Proteomes" id="UP000259636">
    <property type="component" value="Chromosome"/>
</dbReference>
<gene>
    <name evidence="2" type="ORF">D0C37_22200</name>
</gene>
<proteinExistence type="predicted"/>
<dbReference type="KEGG" id="sky:D0C37_22200"/>
<evidence type="ECO:0000256" key="1">
    <source>
        <dbReference type="SAM" id="MobiDB-lite"/>
    </source>
</evidence>
<accession>A0A385DF87</accession>
<feature type="compositionally biased region" description="Basic residues" evidence="1">
    <location>
        <begin position="13"/>
        <end position="22"/>
    </location>
</feature>
<organism evidence="2 3">
    <name type="scientific">Streptomyces koyangensis</name>
    <dbReference type="NCBI Taxonomy" id="188770"/>
    <lineage>
        <taxon>Bacteria</taxon>
        <taxon>Bacillati</taxon>
        <taxon>Actinomycetota</taxon>
        <taxon>Actinomycetes</taxon>
        <taxon>Kitasatosporales</taxon>
        <taxon>Streptomycetaceae</taxon>
        <taxon>Streptomyces</taxon>
        <taxon>Streptomyces aurantiacus group</taxon>
    </lineage>
</organism>
<sequence>MRNRRLLSGYTRGMRRSTHHGRHQDAEGRQDVQQVVGVEGEQAVEDGSGQQDRVQVAVAVALG</sequence>
<dbReference type="EMBL" id="CP031742">
    <property type="protein sequence ID" value="AXQ57048.1"/>
    <property type="molecule type" value="Genomic_DNA"/>
</dbReference>
<evidence type="ECO:0000313" key="2">
    <source>
        <dbReference type="EMBL" id="AXQ57048.1"/>
    </source>
</evidence>
<dbReference type="AlphaFoldDB" id="A0A385DF87"/>